<evidence type="ECO:0008006" key="3">
    <source>
        <dbReference type="Google" id="ProtNLM"/>
    </source>
</evidence>
<reference evidence="1 2" key="1">
    <citation type="submission" date="2024-06" db="EMBL/GenBank/DDBJ databases">
        <title>The Natural Products Discovery Center: Release of the First 8490 Sequenced Strains for Exploring Actinobacteria Biosynthetic Diversity.</title>
        <authorList>
            <person name="Kalkreuter E."/>
            <person name="Kautsar S.A."/>
            <person name="Yang D."/>
            <person name="Bader C.D."/>
            <person name="Teijaro C.N."/>
            <person name="Fluegel L."/>
            <person name="Davis C.M."/>
            <person name="Simpson J.R."/>
            <person name="Lauterbach L."/>
            <person name="Steele A.D."/>
            <person name="Gui C."/>
            <person name="Meng S."/>
            <person name="Li G."/>
            <person name="Viehrig K."/>
            <person name="Ye F."/>
            <person name="Su P."/>
            <person name="Kiefer A.F."/>
            <person name="Nichols A."/>
            <person name="Cepeda A.J."/>
            <person name="Yan W."/>
            <person name="Fan B."/>
            <person name="Jiang Y."/>
            <person name="Adhikari A."/>
            <person name="Zheng C.-J."/>
            <person name="Schuster L."/>
            <person name="Cowan T.M."/>
            <person name="Smanski M.J."/>
            <person name="Chevrette M.G."/>
            <person name="De Carvalho L.P.S."/>
            <person name="Shen B."/>
        </authorList>
    </citation>
    <scope>NUCLEOTIDE SEQUENCE [LARGE SCALE GENOMIC DNA]</scope>
    <source>
        <strain evidence="1 2">NPDC005137</strain>
    </source>
</reference>
<organism evidence="1 2">
    <name type="scientific">Streptomyces sp. 900116325</name>
    <dbReference type="NCBI Taxonomy" id="3154295"/>
    <lineage>
        <taxon>Bacteria</taxon>
        <taxon>Bacillati</taxon>
        <taxon>Actinomycetota</taxon>
        <taxon>Actinomycetes</taxon>
        <taxon>Kitasatosporales</taxon>
        <taxon>Streptomycetaceae</taxon>
        <taxon>Streptomyces</taxon>
    </lineage>
</organism>
<evidence type="ECO:0000313" key="1">
    <source>
        <dbReference type="EMBL" id="MET8432940.1"/>
    </source>
</evidence>
<dbReference type="Proteomes" id="UP001550044">
    <property type="component" value="Unassembled WGS sequence"/>
</dbReference>
<name>A0ABV2U519_9ACTN</name>
<keyword evidence="2" id="KW-1185">Reference proteome</keyword>
<accession>A0ABV2U519</accession>
<dbReference type="RefSeq" id="WP_356709073.1">
    <property type="nucleotide sequence ID" value="NZ_JBEXIP010000005.1"/>
</dbReference>
<dbReference type="EMBL" id="JBEXIP010000005">
    <property type="protein sequence ID" value="MET8432940.1"/>
    <property type="molecule type" value="Genomic_DNA"/>
</dbReference>
<comment type="caution">
    <text evidence="1">The sequence shown here is derived from an EMBL/GenBank/DDBJ whole genome shotgun (WGS) entry which is preliminary data.</text>
</comment>
<proteinExistence type="predicted"/>
<evidence type="ECO:0000313" key="2">
    <source>
        <dbReference type="Proteomes" id="UP001550044"/>
    </source>
</evidence>
<gene>
    <name evidence="1" type="ORF">ABZV61_09035</name>
</gene>
<protein>
    <recommendedName>
        <fullName evidence="3">Sugar ABC transporter substrate-binding protein</fullName>
    </recommendedName>
</protein>
<sequence>MAVAATVLALTLAVCGGDTDPGGGTSAVPPSLDGRADVGRQRFTVSTWDGCMREDLPTRFKAATGFP</sequence>